<accession>A0A8J7WU73</accession>
<dbReference type="Proteomes" id="UP000677913">
    <property type="component" value="Unassembled WGS sequence"/>
</dbReference>
<protein>
    <recommendedName>
        <fullName evidence="3">WXG100 family type VII secretion target</fullName>
    </recommendedName>
</protein>
<evidence type="ECO:0000313" key="1">
    <source>
        <dbReference type="EMBL" id="MBS2965835.1"/>
    </source>
</evidence>
<keyword evidence="2" id="KW-1185">Reference proteome</keyword>
<dbReference type="RefSeq" id="WP_211470304.1">
    <property type="nucleotide sequence ID" value="NZ_JAGSXH010000103.1"/>
</dbReference>
<evidence type="ECO:0008006" key="3">
    <source>
        <dbReference type="Google" id="ProtNLM"/>
    </source>
</evidence>
<sequence length="108" mass="11374">MSGNGRLAVDLDGLEQFAKSLESIRTRMNAAQDWAHCHDGQMGSAEVEGALHDFADGWRDGRTKIDGNAKALADMAQGSVDTFRSADQQLADQLNAATGPSQGGPSAQ</sequence>
<proteinExistence type="predicted"/>
<evidence type="ECO:0000313" key="2">
    <source>
        <dbReference type="Proteomes" id="UP000677913"/>
    </source>
</evidence>
<dbReference type="AlphaFoldDB" id="A0A8J7WU73"/>
<gene>
    <name evidence="1" type="ORF">KGA66_22480</name>
</gene>
<organism evidence="1 2">
    <name type="scientific">Actinocrinis puniceicyclus</name>
    <dbReference type="NCBI Taxonomy" id="977794"/>
    <lineage>
        <taxon>Bacteria</taxon>
        <taxon>Bacillati</taxon>
        <taxon>Actinomycetota</taxon>
        <taxon>Actinomycetes</taxon>
        <taxon>Catenulisporales</taxon>
        <taxon>Actinospicaceae</taxon>
        <taxon>Actinocrinis</taxon>
    </lineage>
</organism>
<dbReference type="EMBL" id="JAGSXH010000103">
    <property type="protein sequence ID" value="MBS2965835.1"/>
    <property type="molecule type" value="Genomic_DNA"/>
</dbReference>
<name>A0A8J7WU73_9ACTN</name>
<reference evidence="1" key="1">
    <citation type="submission" date="2021-04" db="EMBL/GenBank/DDBJ databases">
        <title>Genome based classification of Actinospica acidithermotolerans sp. nov., an actinobacterium isolated from an Indonesian hot spring.</title>
        <authorList>
            <person name="Kusuma A.B."/>
            <person name="Putra K.E."/>
            <person name="Nafisah S."/>
            <person name="Loh J."/>
            <person name="Nouioui I."/>
            <person name="Goodfellow M."/>
        </authorList>
    </citation>
    <scope>NUCLEOTIDE SEQUENCE</scope>
    <source>
        <strain evidence="1">DSM 45618</strain>
    </source>
</reference>
<comment type="caution">
    <text evidence="1">The sequence shown here is derived from an EMBL/GenBank/DDBJ whole genome shotgun (WGS) entry which is preliminary data.</text>
</comment>